<proteinExistence type="predicted"/>
<dbReference type="GO" id="GO:0071468">
    <property type="term" value="P:cellular response to acidic pH"/>
    <property type="evidence" value="ECO:0007669"/>
    <property type="project" value="InterPro"/>
</dbReference>
<organism evidence="1 2">
    <name type="scientific">Pantoea rodasii</name>
    <dbReference type="NCBI Taxonomy" id="1076549"/>
    <lineage>
        <taxon>Bacteria</taxon>
        <taxon>Pseudomonadati</taxon>
        <taxon>Pseudomonadota</taxon>
        <taxon>Gammaproteobacteria</taxon>
        <taxon>Enterobacterales</taxon>
        <taxon>Erwiniaceae</taxon>
        <taxon>Pantoea</taxon>
    </lineage>
</organism>
<dbReference type="Gene3D" id="1.20.5.5260">
    <property type="match status" value="1"/>
</dbReference>
<name>A0A0B1R420_9GAMM</name>
<gene>
    <name evidence="1" type="ORF">QU24_19445</name>
</gene>
<dbReference type="InterPro" id="IPR024753">
    <property type="entry name" value="AriR"/>
</dbReference>
<dbReference type="AlphaFoldDB" id="A0A0B1R420"/>
<evidence type="ECO:0000313" key="2">
    <source>
        <dbReference type="Proteomes" id="UP000030853"/>
    </source>
</evidence>
<comment type="caution">
    <text evidence="1">The sequence shown here is derived from an EMBL/GenBank/DDBJ whole genome shotgun (WGS) entry which is preliminary data.</text>
</comment>
<dbReference type="Pfam" id="PF10798">
    <property type="entry name" value="YmgB"/>
    <property type="match status" value="1"/>
</dbReference>
<dbReference type="EMBL" id="JTJJ01000084">
    <property type="protein sequence ID" value="KHJ66416.1"/>
    <property type="molecule type" value="Genomic_DNA"/>
</dbReference>
<dbReference type="RefSeq" id="WP_039334422.1">
    <property type="nucleotide sequence ID" value="NZ_JTJJ01000084.1"/>
</dbReference>
<reference evidence="1 2" key="1">
    <citation type="submission" date="2014-11" db="EMBL/GenBank/DDBJ databases">
        <title>Genome sequencing of Pantoea rodasii ND03.</title>
        <authorList>
            <person name="Muhamad Yunos N.Y."/>
            <person name="Chan K.-G."/>
        </authorList>
    </citation>
    <scope>NUCLEOTIDE SEQUENCE [LARGE SCALE GENOMIC DNA]</scope>
    <source>
        <strain evidence="1 2">ND03</strain>
    </source>
</reference>
<accession>A0A0B1R420</accession>
<evidence type="ECO:0000313" key="1">
    <source>
        <dbReference type="EMBL" id="KHJ66416.1"/>
    </source>
</evidence>
<protein>
    <submittedName>
        <fullName evidence="1">Uncharacterized protein</fullName>
    </submittedName>
</protein>
<sequence>MQQNKTEEEILSVINQRGDQLAAESEIISAVFARLKARGGRVLRKDVILSLIAELESTSDVVRLDVLRGALEIVVGYSREEEDG</sequence>
<dbReference type="Proteomes" id="UP000030853">
    <property type="component" value="Unassembled WGS sequence"/>
</dbReference>